<sequence length="960" mass="103560">MTPHLSRTQASLARYLQAVEDEGFTGSIETSFSAREVLATDNSIYRVRPSAVLFPTSTADIEAVGRALAQSGNDTPALVVRGGGTGTNGQSLTTGVVLDTSRHMRTILDFDAEKGVVSVEPGVVLDQLNAFLAPYGWFFPPMVSTSSRATIGGMVSTDASGKGSRQYGRTSDYIEALDLVLADGSAITIDNMDRAQTEATCRQDDRLGEIVRKVRAALEGSKDYFPAVFPKMNRGLTGYNLEQALRADGGLNLCKIIAGSEGTLALISKITLRLARKPAVSGILAVFYSDFTAALHHVPRLVEADPLAIEILDDKVLALAQTDPVWLELGALFGVLPSTVGAVNFVEVTGETFGEIENKLHWMTRHIEGDDAPTLIRAVTEPGAIRAAWSLRSKAVGLLGGLEGRRKAVPFVEDTAVPPEALAGYVAEFRALLDRHGIDYGMFGHADVGCLHVRPTLDMTDAADRLMIRTISDEVVALTRAYGGLLWGEHGRGVRGEYLEEIFGPELYPVVRGIKAVFDPGNRLNPGKLATPEGSPERVERIDEVPFRGALDETVSLPQQKQFASAIACNGNGACHDWDPDAPMCPSYKATRDKTQSPNGRAALFRAWAQKSNQQTEAALKESLETCLSCRACASACPVKVDIPTMKSRFLDAYYASHRRPLRDYGVRFMEPMLVLARRAPKLANKLLGSSLGKAATRAIGLLDIPLLAERSLDTQLRAARIGRLTRRSQTDAASVILVPDSFLASFDPGPIVAAARVLAVLGFKPLVADIMANGKGLEVRGFSKAYERVKNRHHAGLASYAERGIPIVGIEPATTIQVRNEGAHFLISIDRFLEAIDTRVTAKTLNSVRHTLLVHCTERTADPASGLRWARIMDRFGVTMAPRDVGCCGMSGLFGHEAEHAEMSKAIFDLSWTKALALGNVAATGFSCRCQTKRLASRSVPHPIEVLARAIAPEGDSNG</sequence>
<evidence type="ECO:0000256" key="1">
    <source>
        <dbReference type="ARBA" id="ARBA00001974"/>
    </source>
</evidence>
<reference evidence="15 16" key="1">
    <citation type="submission" date="2016-10" db="EMBL/GenBank/DDBJ databases">
        <authorList>
            <person name="de Groot N.N."/>
        </authorList>
    </citation>
    <scope>NUCLEOTIDE SEQUENCE [LARGE SCALE GENOMIC DNA]</scope>
    <source>
        <strain evidence="15 16">CGMCC 1.10267</strain>
    </source>
</reference>
<feature type="domain" description="4Fe-4S ferredoxin-type" evidence="13">
    <location>
        <begin position="618"/>
        <end position="649"/>
    </location>
</feature>
<dbReference type="Gene3D" id="1.10.45.10">
    <property type="entry name" value="Vanillyl-alcohol Oxidase, Chain A, domain 4"/>
    <property type="match status" value="1"/>
</dbReference>
<comment type="catalytic activity">
    <reaction evidence="10">
        <text>(R)-2-hydroxyglutarate + A = 2-oxoglutarate + AH2</text>
        <dbReference type="Rhea" id="RHEA:38295"/>
        <dbReference type="ChEBI" id="CHEBI:13193"/>
        <dbReference type="ChEBI" id="CHEBI:15801"/>
        <dbReference type="ChEBI" id="CHEBI:16810"/>
        <dbReference type="ChEBI" id="CHEBI:17499"/>
        <dbReference type="EC" id="1.1.99.39"/>
    </reaction>
    <physiologicalReaction direction="left-to-right" evidence="10">
        <dbReference type="Rhea" id="RHEA:38296"/>
    </physiologicalReaction>
</comment>
<dbReference type="PROSITE" id="PS51379">
    <property type="entry name" value="4FE4S_FER_2"/>
    <property type="match status" value="1"/>
</dbReference>
<dbReference type="InterPro" id="IPR017896">
    <property type="entry name" value="4Fe4S_Fe-S-bd"/>
</dbReference>
<evidence type="ECO:0000259" key="14">
    <source>
        <dbReference type="PROSITE" id="PS51387"/>
    </source>
</evidence>
<protein>
    <recommendedName>
        <fullName evidence="12">D-2-hydroxyglutarate dehydrogenase</fullName>
        <ecNumber evidence="9">1.1.99.39</ecNumber>
    </recommendedName>
</protein>
<dbReference type="SUPFAM" id="SSF46548">
    <property type="entry name" value="alpha-helical ferredoxin"/>
    <property type="match status" value="1"/>
</dbReference>
<feature type="domain" description="FAD-binding PCMH-type" evidence="14">
    <location>
        <begin position="45"/>
        <end position="277"/>
    </location>
</feature>
<evidence type="ECO:0000313" key="16">
    <source>
        <dbReference type="Proteomes" id="UP000199495"/>
    </source>
</evidence>
<evidence type="ECO:0000256" key="8">
    <source>
        <dbReference type="ARBA" id="ARBA00023014"/>
    </source>
</evidence>
<dbReference type="GO" id="GO:1903457">
    <property type="term" value="P:lactate catabolic process"/>
    <property type="evidence" value="ECO:0007669"/>
    <property type="project" value="TreeGrafter"/>
</dbReference>
<dbReference type="Gene3D" id="3.30.70.2740">
    <property type="match status" value="1"/>
</dbReference>
<dbReference type="InterPro" id="IPR004113">
    <property type="entry name" value="FAD-bd_oxidored_4_C"/>
</dbReference>
<dbReference type="InterPro" id="IPR017900">
    <property type="entry name" value="4Fe4S_Fe_S_CS"/>
</dbReference>
<dbReference type="InterPro" id="IPR016164">
    <property type="entry name" value="FAD-linked_Oxase-like_C"/>
</dbReference>
<dbReference type="Pfam" id="PF02913">
    <property type="entry name" value="FAD-oxidase_C"/>
    <property type="match status" value="1"/>
</dbReference>
<keyword evidence="3" id="KW-0285">Flavoprotein</keyword>
<dbReference type="Pfam" id="PF01565">
    <property type="entry name" value="FAD_binding_4"/>
    <property type="match status" value="1"/>
</dbReference>
<keyword evidence="7" id="KW-0408">Iron</keyword>
<dbReference type="GO" id="GO:0051990">
    <property type="term" value="F:(R)-2-hydroxyglutarate dehydrogenase activity"/>
    <property type="evidence" value="ECO:0007669"/>
    <property type="project" value="UniProtKB-EC"/>
</dbReference>
<dbReference type="SUPFAM" id="SSF56176">
    <property type="entry name" value="FAD-binding/transporter-associated domain-like"/>
    <property type="match status" value="1"/>
</dbReference>
<keyword evidence="4" id="KW-0479">Metal-binding</keyword>
<dbReference type="FunFam" id="3.30.70.2740:FF:000003">
    <property type="entry name" value="Oxidoreductase, FAD-binding, putative"/>
    <property type="match status" value="1"/>
</dbReference>
<keyword evidence="16" id="KW-1185">Reference proteome</keyword>
<dbReference type="GO" id="GO:0051539">
    <property type="term" value="F:4 iron, 4 sulfur cluster binding"/>
    <property type="evidence" value="ECO:0007669"/>
    <property type="project" value="UniProtKB-KW"/>
</dbReference>
<evidence type="ECO:0000256" key="5">
    <source>
        <dbReference type="ARBA" id="ARBA00022827"/>
    </source>
</evidence>
<evidence type="ECO:0000313" key="15">
    <source>
        <dbReference type="EMBL" id="SDH04870.1"/>
    </source>
</evidence>
<evidence type="ECO:0000256" key="4">
    <source>
        <dbReference type="ARBA" id="ARBA00022723"/>
    </source>
</evidence>
<evidence type="ECO:0000256" key="3">
    <source>
        <dbReference type="ARBA" id="ARBA00022630"/>
    </source>
</evidence>
<evidence type="ECO:0000259" key="13">
    <source>
        <dbReference type="PROSITE" id="PS51379"/>
    </source>
</evidence>
<dbReference type="InterPro" id="IPR016169">
    <property type="entry name" value="FAD-bd_PCMH_sub2"/>
</dbReference>
<evidence type="ECO:0000256" key="2">
    <source>
        <dbReference type="ARBA" id="ARBA00022485"/>
    </source>
</evidence>
<evidence type="ECO:0000256" key="10">
    <source>
        <dbReference type="ARBA" id="ARBA00051291"/>
    </source>
</evidence>
<dbReference type="GO" id="GO:0071949">
    <property type="term" value="F:FAD binding"/>
    <property type="evidence" value="ECO:0007669"/>
    <property type="project" value="InterPro"/>
</dbReference>
<dbReference type="PROSITE" id="PS00198">
    <property type="entry name" value="4FE4S_FER_1"/>
    <property type="match status" value="1"/>
</dbReference>
<dbReference type="GO" id="GO:0008720">
    <property type="term" value="F:D-lactate dehydrogenase (NAD+) activity"/>
    <property type="evidence" value="ECO:0007669"/>
    <property type="project" value="TreeGrafter"/>
</dbReference>
<keyword evidence="2" id="KW-0004">4Fe-4S</keyword>
<keyword evidence="8" id="KW-0411">Iron-sulfur</keyword>
<evidence type="ECO:0000256" key="9">
    <source>
        <dbReference type="ARBA" id="ARBA00039003"/>
    </source>
</evidence>
<dbReference type="Proteomes" id="UP000199495">
    <property type="component" value="Unassembled WGS sequence"/>
</dbReference>
<dbReference type="STRING" id="440168.SAMN04487974_11825"/>
<dbReference type="GO" id="GO:0046872">
    <property type="term" value="F:metal ion binding"/>
    <property type="evidence" value="ECO:0007669"/>
    <property type="project" value="UniProtKB-KW"/>
</dbReference>
<dbReference type="InterPro" id="IPR036318">
    <property type="entry name" value="FAD-bd_PCMH-like_sf"/>
</dbReference>
<dbReference type="PANTHER" id="PTHR11748">
    <property type="entry name" value="D-LACTATE DEHYDROGENASE"/>
    <property type="match status" value="1"/>
</dbReference>
<evidence type="ECO:0000256" key="6">
    <source>
        <dbReference type="ARBA" id="ARBA00023002"/>
    </source>
</evidence>
<proteinExistence type="inferred from homology"/>
<dbReference type="InterPro" id="IPR006094">
    <property type="entry name" value="Oxid_FAD_bind_N"/>
</dbReference>
<dbReference type="Gene3D" id="3.30.465.10">
    <property type="match status" value="1"/>
</dbReference>
<dbReference type="OrthoDB" id="9811557at2"/>
<evidence type="ECO:0000256" key="7">
    <source>
        <dbReference type="ARBA" id="ARBA00023004"/>
    </source>
</evidence>
<dbReference type="InterPro" id="IPR016166">
    <property type="entry name" value="FAD-bd_PCMH"/>
</dbReference>
<dbReference type="InterPro" id="IPR009051">
    <property type="entry name" value="Helical_ferredxn"/>
</dbReference>
<dbReference type="EMBL" id="FNCS01000018">
    <property type="protein sequence ID" value="SDH04870.1"/>
    <property type="molecule type" value="Genomic_DNA"/>
</dbReference>
<name>A0A1G7Z9U3_9HYPH</name>
<dbReference type="GO" id="GO:0004458">
    <property type="term" value="F:D-lactate dehydrogenase (cytochrome) activity"/>
    <property type="evidence" value="ECO:0007669"/>
    <property type="project" value="TreeGrafter"/>
</dbReference>
<dbReference type="Gene3D" id="3.30.43.10">
    <property type="entry name" value="Uridine Diphospho-n-acetylenolpyruvylglucosamine Reductase, domain 2"/>
    <property type="match status" value="1"/>
</dbReference>
<dbReference type="Gene3D" id="1.10.1060.10">
    <property type="entry name" value="Alpha-helical ferredoxin"/>
    <property type="match status" value="1"/>
</dbReference>
<dbReference type="InterPro" id="IPR016167">
    <property type="entry name" value="FAD-bd_PCMH_sub1"/>
</dbReference>
<comment type="similarity">
    <text evidence="11">In the N-terminal section; belongs to the FAD-binding oxidoreductase/transferase type 4 family.</text>
</comment>
<dbReference type="AlphaFoldDB" id="A0A1G7Z9U3"/>
<dbReference type="PROSITE" id="PS51387">
    <property type="entry name" value="FAD_PCMH"/>
    <property type="match status" value="1"/>
</dbReference>
<evidence type="ECO:0000256" key="11">
    <source>
        <dbReference type="ARBA" id="ARBA00060924"/>
    </source>
</evidence>
<dbReference type="InterPro" id="IPR016171">
    <property type="entry name" value="Vanillyl_alc_oxidase_C-sub2"/>
</dbReference>
<dbReference type="Pfam" id="PF13183">
    <property type="entry name" value="Fer4_8"/>
    <property type="match status" value="1"/>
</dbReference>
<evidence type="ECO:0000256" key="12">
    <source>
        <dbReference type="ARBA" id="ARBA00067680"/>
    </source>
</evidence>
<gene>
    <name evidence="15" type="ORF">SAMN04487974_11825</name>
</gene>
<keyword evidence="6" id="KW-0560">Oxidoreductase</keyword>
<dbReference type="SUPFAM" id="SSF55103">
    <property type="entry name" value="FAD-linked oxidases, C-terminal domain"/>
    <property type="match status" value="1"/>
</dbReference>
<dbReference type="EC" id="1.1.99.39" evidence="9"/>
<dbReference type="RefSeq" id="WP_090598570.1">
    <property type="nucleotide sequence ID" value="NZ_FNCS01000018.1"/>
</dbReference>
<organism evidence="15 16">
    <name type="scientific">Pelagibacterium luteolum</name>
    <dbReference type="NCBI Taxonomy" id="440168"/>
    <lineage>
        <taxon>Bacteria</taxon>
        <taxon>Pseudomonadati</taxon>
        <taxon>Pseudomonadota</taxon>
        <taxon>Alphaproteobacteria</taxon>
        <taxon>Hyphomicrobiales</taxon>
        <taxon>Devosiaceae</taxon>
        <taxon>Pelagibacterium</taxon>
    </lineage>
</organism>
<dbReference type="PANTHER" id="PTHR11748:SF119">
    <property type="entry name" value="D-2-HYDROXYGLUTARATE DEHYDROGENASE"/>
    <property type="match status" value="1"/>
</dbReference>
<comment type="cofactor">
    <cofactor evidence="1">
        <name>FAD</name>
        <dbReference type="ChEBI" id="CHEBI:57692"/>
    </cofactor>
</comment>
<accession>A0A1G7Z9U3</accession>
<keyword evidence="5" id="KW-0274">FAD</keyword>